<keyword evidence="1 2" id="KW-0238">DNA-binding</keyword>
<evidence type="ECO:0000313" key="5">
    <source>
        <dbReference type="Proteomes" id="UP000319375"/>
    </source>
</evidence>
<dbReference type="InterPro" id="IPR036271">
    <property type="entry name" value="Tet_transcr_reg_TetR-rel_C_sf"/>
</dbReference>
<protein>
    <submittedName>
        <fullName evidence="4">TetR/AcrR family transcriptional regulator</fullName>
    </submittedName>
</protein>
<gene>
    <name evidence="4" type="ORF">FK530_09965</name>
</gene>
<feature type="DNA-binding region" description="H-T-H motif" evidence="2">
    <location>
        <begin position="31"/>
        <end position="50"/>
    </location>
</feature>
<name>A0A5C5S125_9ACTN</name>
<evidence type="ECO:0000256" key="2">
    <source>
        <dbReference type="PROSITE-ProRule" id="PRU00335"/>
    </source>
</evidence>
<dbReference type="Proteomes" id="UP000319375">
    <property type="component" value="Unassembled WGS sequence"/>
</dbReference>
<accession>A0A5C5S125</accession>
<evidence type="ECO:0000256" key="1">
    <source>
        <dbReference type="ARBA" id="ARBA00023125"/>
    </source>
</evidence>
<organism evidence="4 5">
    <name type="scientific">Tsukamurella conjunctivitidis</name>
    <dbReference type="NCBI Taxonomy" id="2592068"/>
    <lineage>
        <taxon>Bacteria</taxon>
        <taxon>Bacillati</taxon>
        <taxon>Actinomycetota</taxon>
        <taxon>Actinomycetes</taxon>
        <taxon>Mycobacteriales</taxon>
        <taxon>Tsukamurellaceae</taxon>
        <taxon>Tsukamurella</taxon>
    </lineage>
</organism>
<sequence>MPRGVAIDGARQRMFTAAEAVVLRRGVDGLTGRAVTTQAGVSTGLLHAHFDDFDGFLAAYAVDRSFLLGAEAGEAAPSDADTAPTVAAALCAQLDALTQPSATVFARLLVARPGLRERAAEVLGEGAAGFEGVTAAIADRLAVAEREGRLRPGVRADDLAYAVVAAALHAWCAGDSDDRWRSAVHSVVGAVQVETP</sequence>
<dbReference type="InterPro" id="IPR009057">
    <property type="entry name" value="Homeodomain-like_sf"/>
</dbReference>
<reference evidence="4 5" key="1">
    <citation type="submission" date="2019-06" db="EMBL/GenBank/DDBJ databases">
        <title>Tsukamurella conjunctivitidis sp. nov., Tsukamurella assacharolytica sp. nov. and Tsukamurella sputae sp. nov. isolated from patients with conjunctivitis, bacteraemia (lymphoma) and respiratory infection (sputum) in Hong Kong.</title>
        <authorList>
            <person name="Teng J.L.L."/>
            <person name="Lee H.H."/>
            <person name="Fong J.Y.H."/>
            <person name="Fok K.M.N."/>
            <person name="Lau S.K.P."/>
            <person name="Woo P.C.Y."/>
        </authorList>
    </citation>
    <scope>NUCLEOTIDE SEQUENCE [LARGE SCALE GENOMIC DNA]</scope>
    <source>
        <strain evidence="4 5">HKU72</strain>
    </source>
</reference>
<dbReference type="GO" id="GO:0003677">
    <property type="term" value="F:DNA binding"/>
    <property type="evidence" value="ECO:0007669"/>
    <property type="project" value="UniProtKB-UniRule"/>
</dbReference>
<dbReference type="InterPro" id="IPR001647">
    <property type="entry name" value="HTH_TetR"/>
</dbReference>
<proteinExistence type="predicted"/>
<dbReference type="SUPFAM" id="SSF46689">
    <property type="entry name" value="Homeodomain-like"/>
    <property type="match status" value="1"/>
</dbReference>
<dbReference type="EMBL" id="VIGX01000004">
    <property type="protein sequence ID" value="TWS29127.1"/>
    <property type="molecule type" value="Genomic_DNA"/>
</dbReference>
<dbReference type="Gene3D" id="1.10.357.10">
    <property type="entry name" value="Tetracycline Repressor, domain 2"/>
    <property type="match status" value="1"/>
</dbReference>
<dbReference type="AlphaFoldDB" id="A0A5C5S125"/>
<comment type="caution">
    <text evidence="4">The sequence shown here is derived from an EMBL/GenBank/DDBJ whole genome shotgun (WGS) entry which is preliminary data.</text>
</comment>
<dbReference type="SUPFAM" id="SSF48498">
    <property type="entry name" value="Tetracyclin repressor-like, C-terminal domain"/>
    <property type="match status" value="1"/>
</dbReference>
<dbReference type="OrthoDB" id="5068503at2"/>
<dbReference type="RefSeq" id="WP_146486856.1">
    <property type="nucleotide sequence ID" value="NZ_VIGX01000004.1"/>
</dbReference>
<evidence type="ECO:0000259" key="3">
    <source>
        <dbReference type="PROSITE" id="PS50977"/>
    </source>
</evidence>
<feature type="domain" description="HTH tetR-type" evidence="3">
    <location>
        <begin position="8"/>
        <end position="68"/>
    </location>
</feature>
<dbReference type="PROSITE" id="PS50977">
    <property type="entry name" value="HTH_TETR_2"/>
    <property type="match status" value="1"/>
</dbReference>
<keyword evidence="5" id="KW-1185">Reference proteome</keyword>
<evidence type="ECO:0000313" key="4">
    <source>
        <dbReference type="EMBL" id="TWS29127.1"/>
    </source>
</evidence>